<gene>
    <name evidence="2" type="ORF">L596_005719</name>
</gene>
<dbReference type="AlphaFoldDB" id="A0A4U8V5D9"/>
<comment type="caution">
    <text evidence="2">The sequence shown here is derived from an EMBL/GenBank/DDBJ whole genome shotgun (WGS) entry which is preliminary data.</text>
</comment>
<accession>A0A4U8V5D9</accession>
<organism evidence="2 3">
    <name type="scientific">Steinernema carpocapsae</name>
    <name type="common">Entomopathogenic nematode</name>
    <dbReference type="NCBI Taxonomy" id="34508"/>
    <lineage>
        <taxon>Eukaryota</taxon>
        <taxon>Metazoa</taxon>
        <taxon>Ecdysozoa</taxon>
        <taxon>Nematoda</taxon>
        <taxon>Chromadorea</taxon>
        <taxon>Rhabditida</taxon>
        <taxon>Tylenchina</taxon>
        <taxon>Panagrolaimomorpha</taxon>
        <taxon>Strongyloidoidea</taxon>
        <taxon>Steinernematidae</taxon>
        <taxon>Steinernema</taxon>
    </lineage>
</organism>
<evidence type="ECO:0000313" key="3">
    <source>
        <dbReference type="Proteomes" id="UP000298663"/>
    </source>
</evidence>
<protein>
    <submittedName>
        <fullName evidence="2">Uncharacterized protein</fullName>
    </submittedName>
</protein>
<name>A0A4U8V5D9_STECR</name>
<reference evidence="2 3" key="2">
    <citation type="journal article" date="2019" name="G3 (Bethesda)">
        <title>Hybrid Assembly of the Genome of the Entomopathogenic Nematode Steinernema carpocapsae Identifies the X-Chromosome.</title>
        <authorList>
            <person name="Serra L."/>
            <person name="Macchietto M."/>
            <person name="Macias-Munoz A."/>
            <person name="McGill C.J."/>
            <person name="Rodriguez I.M."/>
            <person name="Rodriguez B."/>
            <person name="Murad R."/>
            <person name="Mortazavi A."/>
        </authorList>
    </citation>
    <scope>NUCLEOTIDE SEQUENCE [LARGE SCALE GENOMIC DNA]</scope>
    <source>
        <strain evidence="2 3">ALL</strain>
    </source>
</reference>
<evidence type="ECO:0000256" key="1">
    <source>
        <dbReference type="SAM" id="MobiDB-lite"/>
    </source>
</evidence>
<sequence length="146" mass="15152">MFSNGLHQPSVTSAAAQTSSVWTGTSAAANANGKNRSKTYDAATQTDYSTFTNEIACGPDESVHRCACGNVMPVGAWSPPSSSVPSAPSSVSQLSPFTGGFSKSSLYSSSGRSSSGDVSEQSNEKLFTPFSQVLPFDLTFSAMKLT</sequence>
<evidence type="ECO:0000313" key="2">
    <source>
        <dbReference type="EMBL" id="TMS39148.1"/>
    </source>
</evidence>
<dbReference type="Proteomes" id="UP000298663">
    <property type="component" value="Unassembled WGS sequence"/>
</dbReference>
<keyword evidence="3" id="KW-1185">Reference proteome</keyword>
<reference evidence="2 3" key="1">
    <citation type="journal article" date="2015" name="Genome Biol.">
        <title>Comparative genomics of Steinernema reveals deeply conserved gene regulatory networks.</title>
        <authorList>
            <person name="Dillman A.R."/>
            <person name="Macchietto M."/>
            <person name="Porter C.F."/>
            <person name="Rogers A."/>
            <person name="Williams B."/>
            <person name="Antoshechkin I."/>
            <person name="Lee M.M."/>
            <person name="Goodwin Z."/>
            <person name="Lu X."/>
            <person name="Lewis E.E."/>
            <person name="Goodrich-Blair H."/>
            <person name="Stock S.P."/>
            <person name="Adams B.J."/>
            <person name="Sternberg P.W."/>
            <person name="Mortazavi A."/>
        </authorList>
    </citation>
    <scope>NUCLEOTIDE SEQUENCE [LARGE SCALE GENOMIC DNA]</scope>
    <source>
        <strain evidence="2 3">ALL</strain>
    </source>
</reference>
<dbReference type="EMBL" id="AZBU02000001">
    <property type="protein sequence ID" value="TMS39148.1"/>
    <property type="molecule type" value="Genomic_DNA"/>
</dbReference>
<feature type="region of interest" description="Disordered" evidence="1">
    <location>
        <begin position="104"/>
        <end position="123"/>
    </location>
</feature>
<proteinExistence type="predicted"/>
<feature type="compositionally biased region" description="Low complexity" evidence="1">
    <location>
        <begin position="104"/>
        <end position="121"/>
    </location>
</feature>